<dbReference type="EMBL" id="CP092878">
    <property type="protein sequence ID" value="UYV78588.1"/>
    <property type="molecule type" value="Genomic_DNA"/>
</dbReference>
<keyword evidence="7" id="KW-0472">Membrane</keyword>
<name>A0ABY6LBP5_9ARAC</name>
<dbReference type="Gene3D" id="1.10.510.10">
    <property type="entry name" value="Transferase(Phosphotransferase) domain 1"/>
    <property type="match status" value="1"/>
</dbReference>
<dbReference type="InterPro" id="IPR011009">
    <property type="entry name" value="Kinase-like_dom_sf"/>
</dbReference>
<dbReference type="InterPro" id="IPR039318">
    <property type="entry name" value="POMK"/>
</dbReference>
<dbReference type="PANTHER" id="PTHR22618:SF2">
    <property type="entry name" value="PROTEIN O-MANNOSE KINASE"/>
    <property type="match status" value="1"/>
</dbReference>
<keyword evidence="5" id="KW-0067">ATP-binding</keyword>
<organism evidence="9 10">
    <name type="scientific">Cordylochernes scorpioides</name>
    <dbReference type="NCBI Taxonomy" id="51811"/>
    <lineage>
        <taxon>Eukaryota</taxon>
        <taxon>Metazoa</taxon>
        <taxon>Ecdysozoa</taxon>
        <taxon>Arthropoda</taxon>
        <taxon>Chelicerata</taxon>
        <taxon>Arachnida</taxon>
        <taxon>Pseudoscorpiones</taxon>
        <taxon>Cheliferoidea</taxon>
        <taxon>Chernetidae</taxon>
        <taxon>Cordylochernes</taxon>
    </lineage>
</organism>
<dbReference type="SUPFAM" id="SSF56112">
    <property type="entry name" value="Protein kinase-like (PK-like)"/>
    <property type="match status" value="1"/>
</dbReference>
<evidence type="ECO:0000313" key="10">
    <source>
        <dbReference type="Proteomes" id="UP001235939"/>
    </source>
</evidence>
<sequence>MDLIKVCSNGGEPCRSIHKELEGSCTPAKLYQTWTLYVYIGKWQGYHVAISSLASPRYKEDFDHNLEMLQKLSPSPYVVQLVGFCGDILVTEFHPWGSARDVHRHQPTLPMKLQLCLSYIQVLAFLHNSPVGTRVMCDSNTLEKTLTQFLLTEDFHLVANDLDALPEVKPGQGVKCGHEQLHGTFVAPEQLWPYGELSFEDDQMPPYDEKTDIWKIPDVCHWFLQDETSVRVKQKLRGIHHLCKNENPTLRPSAKELVDLYQIL</sequence>
<evidence type="ECO:0000256" key="8">
    <source>
        <dbReference type="ARBA" id="ARBA00037847"/>
    </source>
</evidence>
<gene>
    <name evidence="9" type="ORF">LAZ67_16002080</name>
</gene>
<keyword evidence="2" id="KW-0812">Transmembrane</keyword>
<keyword evidence="3" id="KW-0547">Nucleotide-binding</keyword>
<protein>
    <submittedName>
        <fullName evidence="9">POMK</fullName>
    </submittedName>
</protein>
<dbReference type="PANTHER" id="PTHR22618">
    <property type="entry name" value="PROTEIN O-MANNOSE KINASE"/>
    <property type="match status" value="1"/>
</dbReference>
<evidence type="ECO:0000256" key="5">
    <source>
        <dbReference type="ARBA" id="ARBA00022840"/>
    </source>
</evidence>
<evidence type="ECO:0000256" key="3">
    <source>
        <dbReference type="ARBA" id="ARBA00022741"/>
    </source>
</evidence>
<dbReference type="Proteomes" id="UP001235939">
    <property type="component" value="Chromosome 16"/>
</dbReference>
<evidence type="ECO:0000256" key="4">
    <source>
        <dbReference type="ARBA" id="ARBA00022777"/>
    </source>
</evidence>
<evidence type="ECO:0000256" key="7">
    <source>
        <dbReference type="ARBA" id="ARBA00023136"/>
    </source>
</evidence>
<keyword evidence="4" id="KW-0418">Kinase</keyword>
<keyword evidence="6" id="KW-1133">Transmembrane helix</keyword>
<evidence type="ECO:0000256" key="2">
    <source>
        <dbReference type="ARBA" id="ARBA00022692"/>
    </source>
</evidence>
<reference evidence="9 10" key="1">
    <citation type="submission" date="2022-01" db="EMBL/GenBank/DDBJ databases">
        <title>A chromosomal length assembly of Cordylochernes scorpioides.</title>
        <authorList>
            <person name="Zeh D."/>
            <person name="Zeh J."/>
        </authorList>
    </citation>
    <scope>NUCLEOTIDE SEQUENCE [LARGE SCALE GENOMIC DNA]</scope>
    <source>
        <strain evidence="9">IN4F17</strain>
        <tissue evidence="9">Whole Body</tissue>
    </source>
</reference>
<keyword evidence="10" id="KW-1185">Reference proteome</keyword>
<comment type="subcellular location">
    <subcellularLocation>
        <location evidence="8">Endomembrane system</location>
        <topology evidence="8">Single-pass membrane protein</topology>
    </subcellularLocation>
</comment>
<evidence type="ECO:0000313" key="9">
    <source>
        <dbReference type="EMBL" id="UYV78588.1"/>
    </source>
</evidence>
<evidence type="ECO:0000256" key="6">
    <source>
        <dbReference type="ARBA" id="ARBA00022989"/>
    </source>
</evidence>
<accession>A0ABY6LBP5</accession>
<evidence type="ECO:0000256" key="1">
    <source>
        <dbReference type="ARBA" id="ARBA00022679"/>
    </source>
</evidence>
<proteinExistence type="predicted"/>
<keyword evidence="1" id="KW-0808">Transferase</keyword>